<feature type="transmembrane region" description="Helical" evidence="5">
    <location>
        <begin position="296"/>
        <end position="327"/>
    </location>
</feature>
<evidence type="ECO:0000313" key="10">
    <source>
        <dbReference type="Proteomes" id="UP000029921"/>
    </source>
</evidence>
<evidence type="ECO:0000259" key="7">
    <source>
        <dbReference type="Pfam" id="PF00924"/>
    </source>
</evidence>
<keyword evidence="6" id="KW-0732">Signal</keyword>
<keyword evidence="4 5" id="KW-0472">Membrane</keyword>
<dbReference type="EMBL" id="JRPE02000007">
    <property type="protein sequence ID" value="TLD92250.1"/>
    <property type="molecule type" value="Genomic_DNA"/>
</dbReference>
<accession>A0A4U8SYX5</accession>
<dbReference type="Proteomes" id="UP000029921">
    <property type="component" value="Unassembled WGS sequence"/>
</dbReference>
<feature type="transmembrane region" description="Helical" evidence="5">
    <location>
        <begin position="272"/>
        <end position="290"/>
    </location>
</feature>
<sequence length="548" mass="62632">MKKVFVLFVLWLCCCAVLLAEKQQTSKQEQRQDFRITQLHKELEAIDTKFESSENVWLKHYVSLENYNEITNEITALQKELESFHTNPPRSLTHRLETLQRQQDLLKEYAKHPYGSLLEAKNMEEIPQITNPFLILSGYSFIKQIDEQKNALVANQESLESLLELVREKYRILNQLSFVDKSVAVADKIVRIQTMLEELEGAQRILATSMDLYNQESQSTILKLKNQIKAQFLKTIYIGVAVLITILLAFLLKLTLRKYILDTDRIYTASKVINFLNITIIVLILLFAYMENVSYLVAIVGFASAGLAIAMKDLFMSVLGWFVIVLGGSVHVGDRVRVCKDGSIYVGDVLDISMLRITIFEDVTLTSYMENRRAGRIIFIPNNYIFTTMFANYTHGGLKTVWDGIDFTITFDSNYKKALKIATDTGKKYAKGYTEMVRQQVHRMRDKYSLRNPNLEVRSYCMIEPNGLRISMWYQTNAYATLALRSTISGEIMEQILKEDDIRIAYPTSKVITSANDGIGNKDKKIDEANVENLALLGGVVADSKDNV</sequence>
<dbReference type="PANTHER" id="PTHR30566:SF5">
    <property type="entry name" value="MECHANOSENSITIVE ION CHANNEL PROTEIN 1, MITOCHONDRIAL-RELATED"/>
    <property type="match status" value="1"/>
</dbReference>
<evidence type="ECO:0000256" key="1">
    <source>
        <dbReference type="ARBA" id="ARBA00004370"/>
    </source>
</evidence>
<evidence type="ECO:0000256" key="5">
    <source>
        <dbReference type="SAM" id="Phobius"/>
    </source>
</evidence>
<gene>
    <name evidence="9" type="ORF">LS74_005795</name>
</gene>
<keyword evidence="10" id="KW-1185">Reference proteome</keyword>
<protein>
    <submittedName>
        <fullName evidence="9">Mechanosensitive ion channel</fullName>
    </submittedName>
</protein>
<evidence type="ECO:0000313" key="9">
    <source>
        <dbReference type="EMBL" id="TLD92250.1"/>
    </source>
</evidence>
<evidence type="ECO:0000256" key="4">
    <source>
        <dbReference type="ARBA" id="ARBA00023136"/>
    </source>
</evidence>
<evidence type="ECO:0000256" key="3">
    <source>
        <dbReference type="ARBA" id="ARBA00022989"/>
    </source>
</evidence>
<name>A0A4U8SYX5_9HELI</name>
<proteinExistence type="predicted"/>
<evidence type="ECO:0000259" key="8">
    <source>
        <dbReference type="Pfam" id="PF21088"/>
    </source>
</evidence>
<dbReference type="RefSeq" id="WP_034587050.1">
    <property type="nucleotide sequence ID" value="NZ_JRPE02000007.1"/>
</dbReference>
<keyword evidence="2 5" id="KW-0812">Transmembrane</keyword>
<dbReference type="GO" id="GO:0016020">
    <property type="term" value="C:membrane"/>
    <property type="evidence" value="ECO:0007669"/>
    <property type="project" value="UniProtKB-SubCell"/>
</dbReference>
<feature type="domain" description="Mechanosensitive ion channel transmembrane helices 2/3" evidence="8">
    <location>
        <begin position="271"/>
        <end position="312"/>
    </location>
</feature>
<dbReference type="SUPFAM" id="SSF50182">
    <property type="entry name" value="Sm-like ribonucleoproteins"/>
    <property type="match status" value="1"/>
</dbReference>
<dbReference type="AlphaFoldDB" id="A0A4U8SYX5"/>
<feature type="signal peptide" evidence="6">
    <location>
        <begin position="1"/>
        <end position="19"/>
    </location>
</feature>
<dbReference type="Pfam" id="PF21088">
    <property type="entry name" value="MS_channel_1st"/>
    <property type="match status" value="1"/>
</dbReference>
<keyword evidence="3 5" id="KW-1133">Transmembrane helix</keyword>
<feature type="transmembrane region" description="Helical" evidence="5">
    <location>
        <begin position="232"/>
        <end position="252"/>
    </location>
</feature>
<dbReference type="InterPro" id="IPR010920">
    <property type="entry name" value="LSM_dom_sf"/>
</dbReference>
<comment type="caution">
    <text evidence="9">The sequence shown here is derived from an EMBL/GenBank/DDBJ whole genome shotgun (WGS) entry which is preliminary data.</text>
</comment>
<feature type="domain" description="Mechanosensitive ion channel MscS" evidence="7">
    <location>
        <begin position="313"/>
        <end position="395"/>
    </location>
</feature>
<feature type="chain" id="PRO_5020681307" evidence="6">
    <location>
        <begin position="20"/>
        <end position="548"/>
    </location>
</feature>
<organism evidence="9 10">
    <name type="scientific">Helicobacter magdeburgensis</name>
    <dbReference type="NCBI Taxonomy" id="471858"/>
    <lineage>
        <taxon>Bacteria</taxon>
        <taxon>Pseudomonadati</taxon>
        <taxon>Campylobacterota</taxon>
        <taxon>Epsilonproteobacteria</taxon>
        <taxon>Campylobacterales</taxon>
        <taxon>Helicobacteraceae</taxon>
        <taxon>Helicobacter</taxon>
    </lineage>
</organism>
<evidence type="ECO:0000256" key="2">
    <source>
        <dbReference type="ARBA" id="ARBA00022692"/>
    </source>
</evidence>
<dbReference type="InterPro" id="IPR023408">
    <property type="entry name" value="MscS_beta-dom_sf"/>
</dbReference>
<evidence type="ECO:0000256" key="6">
    <source>
        <dbReference type="SAM" id="SignalP"/>
    </source>
</evidence>
<comment type="subcellular location">
    <subcellularLocation>
        <location evidence="1">Membrane</location>
    </subcellularLocation>
</comment>
<reference evidence="9 10" key="1">
    <citation type="journal article" date="2014" name="Genome Announc.">
        <title>Draft genome sequences of eight enterohepatic helicobacter species isolated from both laboratory and wild rodents.</title>
        <authorList>
            <person name="Sheh A."/>
            <person name="Shen Z."/>
            <person name="Fox J.G."/>
        </authorList>
    </citation>
    <scope>NUCLEOTIDE SEQUENCE [LARGE SCALE GENOMIC DNA]</scope>
    <source>
        <strain evidence="9 10">MIT 96-1001</strain>
    </source>
</reference>
<dbReference type="PANTHER" id="PTHR30566">
    <property type="entry name" value="YNAI-RELATED MECHANOSENSITIVE ION CHANNEL"/>
    <property type="match status" value="1"/>
</dbReference>
<dbReference type="InterPro" id="IPR006685">
    <property type="entry name" value="MscS_channel_2nd"/>
</dbReference>
<dbReference type="Pfam" id="PF00924">
    <property type="entry name" value="MS_channel_2nd"/>
    <property type="match status" value="1"/>
</dbReference>
<dbReference type="Gene3D" id="2.30.30.60">
    <property type="match status" value="1"/>
</dbReference>
<dbReference type="GO" id="GO:0008381">
    <property type="term" value="F:mechanosensitive monoatomic ion channel activity"/>
    <property type="evidence" value="ECO:0007669"/>
    <property type="project" value="UniProtKB-ARBA"/>
</dbReference>
<dbReference type="InterPro" id="IPR049142">
    <property type="entry name" value="MS_channel_1st"/>
</dbReference>